<organism evidence="20 21">
    <name type="scientific">Cyprinus carpio carpio</name>
    <dbReference type="NCBI Taxonomy" id="630221"/>
    <lineage>
        <taxon>Eukaryota</taxon>
        <taxon>Metazoa</taxon>
        <taxon>Chordata</taxon>
        <taxon>Craniata</taxon>
        <taxon>Vertebrata</taxon>
        <taxon>Euteleostomi</taxon>
        <taxon>Actinopterygii</taxon>
        <taxon>Neopterygii</taxon>
        <taxon>Teleostei</taxon>
        <taxon>Ostariophysi</taxon>
        <taxon>Cypriniformes</taxon>
        <taxon>Cyprinidae</taxon>
        <taxon>Cyprininae</taxon>
        <taxon>Cyprinus</taxon>
    </lineage>
</organism>
<keyword evidence="10" id="KW-0808">Transferase</keyword>
<dbReference type="InterPro" id="IPR024050">
    <property type="entry name" value="AICAR_Tfase_insert_dom_sf"/>
</dbReference>
<keyword evidence="13" id="KW-0511">Multifunctional enzyme</keyword>
<evidence type="ECO:0000256" key="10">
    <source>
        <dbReference type="ARBA" id="ARBA00022679"/>
    </source>
</evidence>
<dbReference type="Proteomes" id="UP001108240">
    <property type="component" value="Unplaced"/>
</dbReference>
<dbReference type="Gene3D" id="3.40.140.20">
    <property type="match status" value="2"/>
</dbReference>
<dbReference type="SMART" id="SM00798">
    <property type="entry name" value="AICARFT_IMPCHas"/>
    <property type="match status" value="1"/>
</dbReference>
<dbReference type="SMART" id="SM00851">
    <property type="entry name" value="MGS"/>
    <property type="match status" value="1"/>
</dbReference>
<evidence type="ECO:0000256" key="1">
    <source>
        <dbReference type="ARBA" id="ARBA00000945"/>
    </source>
</evidence>
<evidence type="ECO:0000256" key="6">
    <source>
        <dbReference type="ARBA" id="ARBA00012253"/>
    </source>
</evidence>
<reference evidence="20" key="1">
    <citation type="submission" date="2025-08" db="UniProtKB">
        <authorList>
            <consortium name="Ensembl"/>
        </authorList>
    </citation>
    <scope>IDENTIFICATION</scope>
</reference>
<proteinExistence type="inferred from homology"/>
<dbReference type="FunFam" id="1.10.287.440:FF:000001">
    <property type="entry name" value="Bifunctional purine biosynthesis protein PURH"/>
    <property type="match status" value="1"/>
</dbReference>
<dbReference type="InterPro" id="IPR016193">
    <property type="entry name" value="Cytidine_deaminase-like"/>
</dbReference>
<dbReference type="GeneTree" id="ENSGT00390000004553"/>
<dbReference type="Gene3D" id="1.10.287.440">
    <property type="match status" value="1"/>
</dbReference>
<dbReference type="OMA" id="IKHNNPC"/>
<evidence type="ECO:0000256" key="3">
    <source>
        <dbReference type="ARBA" id="ARBA00004844"/>
    </source>
</evidence>
<name>A0A9J8AC46_CYPCA</name>
<keyword evidence="12" id="KW-0378">Hydrolase</keyword>
<dbReference type="InterPro" id="IPR002695">
    <property type="entry name" value="PurH-like"/>
</dbReference>
<evidence type="ECO:0000256" key="11">
    <source>
        <dbReference type="ARBA" id="ARBA00022755"/>
    </source>
</evidence>
<evidence type="ECO:0000256" key="7">
    <source>
        <dbReference type="ARBA" id="ARBA00012712"/>
    </source>
</evidence>
<comment type="function">
    <text evidence="18">Bifunctional enzyme that catalyzes the last two steps of purine biosynthesis. Acts as a transformylase that incorporates a formyl group to the AMP analog AICAR (5-amino-1-(5-phospho-beta-D-ribosyl)imidazole-4-carboxamide) to produce the intermediate formyl-AICAR (FAICAR). Can use both 10-formyldihydrofolate and 10-formyltetrahydrofolate as the formyl donor in this reaction. Also catalyzes the cyclization of FAICAR to inosine monophosphate (IMP). Promotes insulin receptor/INSR autophosphorylation and is involved in INSR internalization.</text>
</comment>
<dbReference type="PANTHER" id="PTHR11692:SF0">
    <property type="entry name" value="BIFUNCTIONAL PURINE BIOSYNTHESIS PROTEIN ATIC"/>
    <property type="match status" value="1"/>
</dbReference>
<evidence type="ECO:0000256" key="12">
    <source>
        <dbReference type="ARBA" id="ARBA00022801"/>
    </source>
</evidence>
<evidence type="ECO:0000313" key="21">
    <source>
        <dbReference type="Proteomes" id="UP001108240"/>
    </source>
</evidence>
<evidence type="ECO:0000256" key="8">
    <source>
        <dbReference type="ARBA" id="ARBA00017905"/>
    </source>
</evidence>
<dbReference type="GO" id="GO:0004643">
    <property type="term" value="F:phosphoribosylaminoimidazolecarboxamide formyltransferase activity"/>
    <property type="evidence" value="ECO:0007669"/>
    <property type="project" value="UniProtKB-EC"/>
</dbReference>
<dbReference type="CDD" id="cd01421">
    <property type="entry name" value="IMPCH"/>
    <property type="match status" value="1"/>
</dbReference>
<keyword evidence="11" id="KW-0658">Purine biosynthesis</keyword>
<comment type="catalytic activity">
    <reaction evidence="16">
        <text>(6R)-10-formyltetrahydrofolate + 5-amino-1-(5-phospho-beta-D-ribosyl)imidazole-4-carboxamide = 5-formamido-1-(5-phospho-D-ribosyl)imidazole-4-carboxamide + (6S)-5,6,7,8-tetrahydrofolate</text>
        <dbReference type="Rhea" id="RHEA:22192"/>
        <dbReference type="ChEBI" id="CHEBI:57453"/>
        <dbReference type="ChEBI" id="CHEBI:58467"/>
        <dbReference type="ChEBI" id="CHEBI:58475"/>
        <dbReference type="ChEBI" id="CHEBI:195366"/>
        <dbReference type="EC" id="2.1.2.3"/>
    </reaction>
    <physiologicalReaction direction="left-to-right" evidence="16">
        <dbReference type="Rhea" id="RHEA:22193"/>
    </physiologicalReaction>
</comment>
<dbReference type="Pfam" id="PF01808">
    <property type="entry name" value="AICARFT_IMPCHas"/>
    <property type="match status" value="1"/>
</dbReference>
<evidence type="ECO:0000313" key="20">
    <source>
        <dbReference type="Ensembl" id="ENSCCRP00000138885.1"/>
    </source>
</evidence>
<dbReference type="AlphaFoldDB" id="A0A9J8AC46"/>
<sequence>TNLSFKLFFFSINCSTTDYMEVPSSLLSEIVLLHVSDKTGLVEFARRLVSVGLSLVASGGTAKSLRDAGLTVRDVSDLTGFPEMLGGRVKTLHPAVHGGILARQTPSDKADMEKLGFSLVRVAVCNLYPFVKTVASSSVTVEDAVEQIDIGGVTLLRAAAKNHARVTVVCDPSDYDVVAKEMESSDNHDTTAETRKTLALKAFTHTAQYDEAISDYFRREYSRGISQLPLRYGMNPHQAPAQLYTLRPALPLTVLNGSPGFINLCDALNAWQLVRELKKALGLPAATSFKHVSPAGAAVGVALSEDEAKVCMVNDMLQDLTPLATAYARARGSDRMSSFGDFIALSDICDVPTAKIISREVSDGIVAPGYEEEALRILSKKKNGNYCVLRMDPEYEPDEEEVRVLFGLHLKQKRNGAVIDKELFSNIVSKGKLSESALRDLIVATIAVKYTQSNSVCYAKDGQVIGIGAGQQSRIHCTRLAGDKADNWWLRHHPRVLNMKFRSGVKRAEMANAVDQYVSGTIGEGPDMEVWKGLFDEVPETLSEVEKKNWISSLQAVALSSDAFFPFRDNVDRAKRSGVEYIAAPSGSTADEVVMNACNELGITLVHTKIRLFHH</sequence>
<dbReference type="HAMAP" id="MF_00139">
    <property type="entry name" value="PurH"/>
    <property type="match status" value="1"/>
</dbReference>
<comment type="pathway">
    <text evidence="4">Purine metabolism; IMP biosynthesis via de novo pathway; 5-formamido-1-(5-phospho-D-ribosyl)imidazole-4-carboxamide from 5-amino-1-(5-phospho-D-ribosyl)imidazole-4-carboxamide (10-formyl THF route): step 1/1.</text>
</comment>
<comment type="catalytic activity">
    <reaction evidence="1">
        <text>10-formyldihydrofolate + 5-amino-1-(5-phospho-beta-D-ribosyl)imidazole-4-carboxamide = 5-formamido-1-(5-phospho-D-ribosyl)imidazole-4-carboxamide + 7,8-dihydrofolate</text>
        <dbReference type="Rhea" id="RHEA:59144"/>
        <dbReference type="ChEBI" id="CHEBI:57451"/>
        <dbReference type="ChEBI" id="CHEBI:57452"/>
        <dbReference type="ChEBI" id="CHEBI:58467"/>
        <dbReference type="ChEBI" id="CHEBI:58475"/>
    </reaction>
    <physiologicalReaction direction="left-to-right" evidence="1">
        <dbReference type="Rhea" id="RHEA:59145"/>
    </physiologicalReaction>
</comment>
<protein>
    <recommendedName>
        <fullName evidence="8">Bifunctional purine biosynthesis protein ATIC</fullName>
        <ecNumber evidence="6">2.1.2.3</ecNumber>
        <ecNumber evidence="7">3.5.4.10</ecNumber>
    </recommendedName>
    <alternativeName>
        <fullName evidence="14">AICAR transformylase/inosine monophosphate cyclohydrolase</fullName>
    </alternativeName>
</protein>
<comment type="subunit">
    <text evidence="15">Homodimer. Associates with internalized INSR complexes on Golgi/endosomal membranes. Interacts with INSR; ATIC together with PRKAA2/AMPK2 and HACD3/PTPLAD1 is proposed to be part of a signaling network regulating INSR autophosphorylation and endocytosis.</text>
</comment>
<dbReference type="SUPFAM" id="SSF53927">
    <property type="entry name" value="Cytidine deaminase-like"/>
    <property type="match status" value="1"/>
</dbReference>
<dbReference type="NCBIfam" id="TIGR00355">
    <property type="entry name" value="purH"/>
    <property type="match status" value="1"/>
</dbReference>
<dbReference type="GO" id="GO:0006189">
    <property type="term" value="P:'de novo' IMP biosynthetic process"/>
    <property type="evidence" value="ECO:0007669"/>
    <property type="project" value="TreeGrafter"/>
</dbReference>
<dbReference type="FunFam" id="3.40.50.1380:FF:000003">
    <property type="entry name" value="Bifunctional purine biosynthesis protein"/>
    <property type="match status" value="1"/>
</dbReference>
<evidence type="ECO:0000256" key="2">
    <source>
        <dbReference type="ARBA" id="ARBA00004514"/>
    </source>
</evidence>
<evidence type="ECO:0000256" key="5">
    <source>
        <dbReference type="ARBA" id="ARBA00007667"/>
    </source>
</evidence>
<dbReference type="EC" id="3.5.4.10" evidence="7"/>
<dbReference type="PANTHER" id="PTHR11692">
    <property type="entry name" value="BIFUNCTIONAL PURINE BIOSYNTHESIS PROTEIN PURH"/>
    <property type="match status" value="1"/>
</dbReference>
<evidence type="ECO:0000256" key="15">
    <source>
        <dbReference type="ARBA" id="ARBA00046691"/>
    </source>
</evidence>
<dbReference type="Pfam" id="PF02142">
    <property type="entry name" value="MGS"/>
    <property type="match status" value="1"/>
</dbReference>
<comment type="subcellular location">
    <subcellularLocation>
        <location evidence="2">Cytoplasm</location>
        <location evidence="2">Cytosol</location>
    </subcellularLocation>
</comment>
<evidence type="ECO:0000256" key="16">
    <source>
        <dbReference type="ARBA" id="ARBA00047515"/>
    </source>
</evidence>
<accession>A0A9J8AC46</accession>
<evidence type="ECO:0000256" key="9">
    <source>
        <dbReference type="ARBA" id="ARBA00022490"/>
    </source>
</evidence>
<dbReference type="InterPro" id="IPR036914">
    <property type="entry name" value="MGS-like_dom_sf"/>
</dbReference>
<feature type="domain" description="MGS-like" evidence="19">
    <location>
        <begin position="20"/>
        <end position="170"/>
    </location>
</feature>
<dbReference type="Ensembl" id="ENSCCRT00000114600.1">
    <property type="protein sequence ID" value="ENSCCRP00000138885.1"/>
    <property type="gene ID" value="ENSCCRG00000059023.1"/>
</dbReference>
<dbReference type="PIRSF" id="PIRSF000414">
    <property type="entry name" value="AICARFT_IMPCHas"/>
    <property type="match status" value="1"/>
</dbReference>
<dbReference type="EC" id="2.1.2.3" evidence="6"/>
<evidence type="ECO:0000256" key="17">
    <source>
        <dbReference type="ARBA" id="ARBA00048341"/>
    </source>
</evidence>
<dbReference type="InterPro" id="IPR011607">
    <property type="entry name" value="MGS-like_dom"/>
</dbReference>
<keyword evidence="9" id="KW-0963">Cytoplasm</keyword>
<dbReference type="SUPFAM" id="SSF52335">
    <property type="entry name" value="Methylglyoxal synthase-like"/>
    <property type="match status" value="1"/>
</dbReference>
<evidence type="ECO:0000256" key="18">
    <source>
        <dbReference type="ARBA" id="ARBA00053070"/>
    </source>
</evidence>
<evidence type="ECO:0000256" key="4">
    <source>
        <dbReference type="ARBA" id="ARBA00004954"/>
    </source>
</evidence>
<evidence type="ECO:0000256" key="14">
    <source>
        <dbReference type="ARBA" id="ARBA00032307"/>
    </source>
</evidence>
<comment type="pathway">
    <text evidence="3">Purine metabolism; IMP biosynthesis via de novo pathway; IMP from 5-formamido-1-(5-phospho-D-ribosyl)imidazole-4-carboxamide: step 1/1.</text>
</comment>
<dbReference type="Gene3D" id="3.40.50.1380">
    <property type="entry name" value="Methylglyoxal synthase-like domain"/>
    <property type="match status" value="1"/>
</dbReference>
<reference evidence="20" key="2">
    <citation type="submission" date="2025-09" db="UniProtKB">
        <authorList>
            <consortium name="Ensembl"/>
        </authorList>
    </citation>
    <scope>IDENTIFICATION</scope>
</reference>
<evidence type="ECO:0000259" key="19">
    <source>
        <dbReference type="PROSITE" id="PS51855"/>
    </source>
</evidence>
<dbReference type="NCBIfam" id="NF005492">
    <property type="entry name" value="PRK07106.1"/>
    <property type="match status" value="1"/>
</dbReference>
<dbReference type="InterPro" id="IPR024051">
    <property type="entry name" value="AICAR_Tfase_dup_dom_sf"/>
</dbReference>
<comment type="catalytic activity">
    <reaction evidence="17">
        <text>IMP + H2O = 5-formamido-1-(5-phospho-D-ribosyl)imidazole-4-carboxamide</text>
        <dbReference type="Rhea" id="RHEA:18445"/>
        <dbReference type="ChEBI" id="CHEBI:15377"/>
        <dbReference type="ChEBI" id="CHEBI:58053"/>
        <dbReference type="ChEBI" id="CHEBI:58467"/>
        <dbReference type="EC" id="3.5.4.10"/>
    </reaction>
    <physiologicalReaction direction="right-to-left" evidence="17">
        <dbReference type="Rhea" id="RHEA:18447"/>
    </physiologicalReaction>
</comment>
<evidence type="ECO:0000256" key="13">
    <source>
        <dbReference type="ARBA" id="ARBA00023268"/>
    </source>
</evidence>
<keyword evidence="21" id="KW-1185">Reference proteome</keyword>
<comment type="similarity">
    <text evidence="5">Belongs to the PurH family.</text>
</comment>
<dbReference type="GO" id="GO:0005829">
    <property type="term" value="C:cytosol"/>
    <property type="evidence" value="ECO:0007669"/>
    <property type="project" value="UniProtKB-SubCell"/>
</dbReference>
<dbReference type="GO" id="GO:0003937">
    <property type="term" value="F:IMP cyclohydrolase activity"/>
    <property type="evidence" value="ECO:0007669"/>
    <property type="project" value="UniProtKB-EC"/>
</dbReference>
<dbReference type="FunFam" id="3.40.140.20:FF:000003">
    <property type="entry name" value="Bifunctional purine biosynthesis protein"/>
    <property type="match status" value="1"/>
</dbReference>
<dbReference type="PROSITE" id="PS51855">
    <property type="entry name" value="MGS"/>
    <property type="match status" value="1"/>
</dbReference>